<dbReference type="EMBL" id="LUXM01000033">
    <property type="protein sequence ID" value="KZU93923.1"/>
    <property type="molecule type" value="Genomic_DNA"/>
</dbReference>
<dbReference type="Proteomes" id="UP000076882">
    <property type="component" value="Unassembled WGS sequence"/>
</dbReference>
<dbReference type="Proteomes" id="UP000076872">
    <property type="component" value="Unassembled WGS sequence"/>
</dbReference>
<accession>A0A166Q336</accession>
<proteinExistence type="predicted"/>
<dbReference type="EMBL" id="LUWI01000041">
    <property type="protein sequence ID" value="KZU01340.1"/>
    <property type="molecule type" value="Genomic_DNA"/>
</dbReference>
<name>A0A166Q336_LACPN</name>
<evidence type="ECO:0000313" key="2">
    <source>
        <dbReference type="EMBL" id="KZU93923.1"/>
    </source>
</evidence>
<evidence type="ECO:0000313" key="6">
    <source>
        <dbReference type="Proteomes" id="UP000076989"/>
    </source>
</evidence>
<dbReference type="EMBL" id="LUXO01000009">
    <property type="protein sequence ID" value="KZV06006.1"/>
    <property type="molecule type" value="Genomic_DNA"/>
</dbReference>
<gene>
    <name evidence="2" type="ORF">Lp19_1897</name>
    <name evidence="3" type="ORF">NAB2_0422</name>
    <name evidence="1" type="ORF">Nizo2260_3064</name>
</gene>
<protein>
    <submittedName>
        <fullName evidence="2">Uncharacterized protein</fullName>
    </submittedName>
</protein>
<evidence type="ECO:0000313" key="3">
    <source>
        <dbReference type="EMBL" id="KZV06006.1"/>
    </source>
</evidence>
<reference evidence="4 5" key="1">
    <citation type="submission" date="2016-03" db="EMBL/GenBank/DDBJ databases">
        <title>Comparative genomics of 54 Lactobacillus plantarum strains reveals genomic uncoupling from niche constraints.</title>
        <authorList>
            <person name="Martino M.E."/>
        </authorList>
    </citation>
    <scope>NUCLEOTIDE SEQUENCE [LARGE SCALE GENOMIC DNA]</scope>
    <source>
        <strain evidence="2 5">19.1</strain>
        <strain evidence="3 4">NAB2</strain>
        <strain evidence="1 6">Nizo2260</strain>
    </source>
</reference>
<evidence type="ECO:0000313" key="5">
    <source>
        <dbReference type="Proteomes" id="UP000076882"/>
    </source>
</evidence>
<comment type="caution">
    <text evidence="2">The sequence shown here is derived from an EMBL/GenBank/DDBJ whole genome shotgun (WGS) entry which is preliminary data.</text>
</comment>
<organism evidence="2 5">
    <name type="scientific">Lactiplantibacillus plantarum</name>
    <name type="common">Lactobacillus plantarum</name>
    <dbReference type="NCBI Taxonomy" id="1590"/>
    <lineage>
        <taxon>Bacteria</taxon>
        <taxon>Bacillati</taxon>
        <taxon>Bacillota</taxon>
        <taxon>Bacilli</taxon>
        <taxon>Lactobacillales</taxon>
        <taxon>Lactobacillaceae</taxon>
        <taxon>Lactiplantibacillus</taxon>
    </lineage>
</organism>
<sequence>MGVNMLCWFVLSRLPVVTVFEWLTKMYLTFDEFVVAFYNQ</sequence>
<dbReference type="PATRIC" id="fig|1590.142.peg.2185"/>
<dbReference type="Proteomes" id="UP000076989">
    <property type="component" value="Unassembled WGS sequence"/>
</dbReference>
<evidence type="ECO:0000313" key="4">
    <source>
        <dbReference type="Proteomes" id="UP000076872"/>
    </source>
</evidence>
<evidence type="ECO:0000313" key="1">
    <source>
        <dbReference type="EMBL" id="KZU01340.1"/>
    </source>
</evidence>
<dbReference type="AlphaFoldDB" id="A0A166Q336"/>